<dbReference type="EMBL" id="JACCJF010000013">
    <property type="protein sequence ID" value="MBZ4694017.1"/>
    <property type="molecule type" value="Genomic_DNA"/>
</dbReference>
<dbReference type="EMBL" id="AATJKW010000016">
    <property type="protein sequence ID" value="EFL9837773.1"/>
    <property type="molecule type" value="Genomic_DNA"/>
</dbReference>
<dbReference type="OMA" id="TIPYGRI"/>
<protein>
    <submittedName>
        <fullName evidence="2">Uncharacterized protein</fullName>
    </submittedName>
</protein>
<dbReference type="AlphaFoldDB" id="A0A0D6ZYM1"/>
<sequence>MAFLRSVKSRRGIFAGGITYKGAWTQQTVEIYSWLACGAGFIDVSLCQNLAS</sequence>
<organism evidence="2 8">
    <name type="scientific">Escherichia coli</name>
    <dbReference type="NCBI Taxonomy" id="562"/>
    <lineage>
        <taxon>Bacteria</taxon>
        <taxon>Pseudomonadati</taxon>
        <taxon>Pseudomonadota</taxon>
        <taxon>Gammaproteobacteria</taxon>
        <taxon>Enterobacterales</taxon>
        <taxon>Enterobacteriaceae</taxon>
        <taxon>Escherichia</taxon>
    </lineage>
</organism>
<evidence type="ECO:0000313" key="6">
    <source>
        <dbReference type="Proteomes" id="UP000225264"/>
    </source>
</evidence>
<reference evidence="2 8" key="3">
    <citation type="submission" date="2018-08" db="EMBL/GenBank/DDBJ databases">
        <authorList>
            <consortium name="GenomeTrakr network: Whole genome sequencing for foodborne pathogen traceback"/>
        </authorList>
    </citation>
    <scope>NUCLEOTIDE SEQUENCE [LARGE SCALE GENOMIC DNA]</scope>
    <source>
        <strain evidence="2 8">AZ-TG73583</strain>
    </source>
</reference>
<proteinExistence type="predicted"/>
<dbReference type="EMBL" id="MOHC01000013">
    <property type="protein sequence ID" value="OJN39008.1"/>
    <property type="molecule type" value="Genomic_DNA"/>
</dbReference>
<gene>
    <name evidence="4" type="ORF">BK300_08235</name>
    <name evidence="3" type="ORF">CQ842_13370</name>
    <name evidence="1" type="ORF">E2863_01382</name>
    <name evidence="2" type="ORF">EN85_002768</name>
</gene>
<evidence type="ECO:0000313" key="5">
    <source>
        <dbReference type="Proteomes" id="UP000184077"/>
    </source>
</evidence>
<dbReference type="EMBL" id="AP018802">
    <property type="protein sequence ID" value="BBF52885.1"/>
    <property type="molecule type" value="Genomic_DNA"/>
</dbReference>
<dbReference type="RefSeq" id="WP_000874954.1">
    <property type="nucleotide sequence ID" value="NZ_AP018802.1"/>
</dbReference>
<dbReference type="Proteomes" id="UP000225264">
    <property type="component" value="Unassembled WGS sequence"/>
</dbReference>
<dbReference type="Proteomes" id="UP000184077">
    <property type="component" value="Unassembled WGS sequence"/>
</dbReference>
<reference evidence="3 6" key="4">
    <citation type="submission" date="2020-06" db="EMBL/GenBank/DDBJ databases">
        <title>Genomic analysis of Escherichia coli Ec98 resistant to antibiotic.</title>
        <authorList>
            <person name="Campos L."/>
        </authorList>
    </citation>
    <scope>NUCLEOTIDE SEQUENCE [LARGE SCALE GENOMIC DNA]</scope>
    <source>
        <strain evidence="3 6">UFU_EC98</strain>
    </source>
</reference>
<evidence type="ECO:0000313" key="4">
    <source>
        <dbReference type="EMBL" id="OJN39008.1"/>
    </source>
</evidence>
<evidence type="ECO:0000313" key="7">
    <source>
        <dbReference type="Proteomes" id="UP000281900"/>
    </source>
</evidence>
<evidence type="ECO:0000313" key="8">
    <source>
        <dbReference type="Proteomes" id="UP000543257"/>
    </source>
</evidence>
<name>A0A0D6ZYM1_ECOLX</name>
<reference evidence="4 5" key="1">
    <citation type="submission" date="2016-10" db="EMBL/GenBank/DDBJ databases">
        <title>Comprehensive resistome analysis reveals the prevalence of NDM and MCR-1 in Chinese poultry production.</title>
        <authorList>
            <person name="Wang Y."/>
            <person name="Zhang R."/>
            <person name="Li J."/>
            <person name="Wu Z."/>
            <person name="Wenjuan Y."/>
            <person name="Schwarz S."/>
            <person name="Tyrrell J."/>
            <person name="Zheng Y."/>
            <person name="Wang S."/>
            <person name="Shen Z."/>
            <person name="Liu Z."/>
            <person name="Lei L."/>
            <person name="Li M."/>
            <person name="Zhang Q."/>
            <person name="Wu C."/>
            <person name="Zhang Q."/>
            <person name="Wu Y."/>
            <person name="Walsh T."/>
            <person name="Shen J."/>
        </authorList>
    </citation>
    <scope>NUCLEOTIDE SEQUENCE [LARGE SCALE GENOMIC DNA]</scope>
    <source>
        <strain evidence="4 5">574</strain>
    </source>
</reference>
<evidence type="ECO:0000313" key="3">
    <source>
        <dbReference type="EMBL" id="MBZ4694017.1"/>
    </source>
</evidence>
<evidence type="ECO:0000313" key="1">
    <source>
        <dbReference type="EMBL" id="BBF52885.1"/>
    </source>
</evidence>
<accession>A0A0D6ZYM1</accession>
<dbReference type="Proteomes" id="UP000543257">
    <property type="component" value="Unassembled WGS sequence"/>
</dbReference>
<evidence type="ECO:0000313" key="2">
    <source>
        <dbReference type="EMBL" id="EFL9837773.1"/>
    </source>
</evidence>
<reference evidence="1 7" key="2">
    <citation type="submission" date="2018-07" db="EMBL/GenBank/DDBJ databases">
        <title>Genomic analysis of colistin resistant EHEC isolated from cattle in Japan.</title>
        <authorList>
            <person name="Kusumoto M."/>
            <person name="Misumi W."/>
            <person name="Ogura Y."/>
            <person name="Hayashi T."/>
            <person name="Akiba M."/>
        </authorList>
    </citation>
    <scope>NUCLEOTIDE SEQUENCE [LARGE SCALE GENOMIC DNA]</scope>
    <source>
        <strain evidence="1 7">E2863</strain>
    </source>
</reference>
<dbReference type="Proteomes" id="UP000281900">
    <property type="component" value="Chromosome"/>
</dbReference>